<keyword evidence="1" id="KW-0732">Signal</keyword>
<dbReference type="AlphaFoldDB" id="A0A8J4PY11"/>
<evidence type="ECO:0000256" key="1">
    <source>
        <dbReference type="SAM" id="SignalP"/>
    </source>
</evidence>
<protein>
    <submittedName>
        <fullName evidence="2">Uncharacterized protein</fullName>
    </submittedName>
</protein>
<feature type="signal peptide" evidence="1">
    <location>
        <begin position="1"/>
        <end position="18"/>
    </location>
</feature>
<sequence>MKNLHVLLLALLVGSVFSQTASNTCIFFNVYSAALDPTYGPSTGGNAITFDDPNIPGGSATYNFVYGFQAATIAGGTIVISGTLVPTNGNANTLDVRMTFRATTGTPKRELQDAAYVPTGTIDPSTWTYYAIDPANSYMIGHGDLEGYTVDLTAFDGMPLQVGTGANGKNLNFGASGWFSFAFRQGNVVVYTSDKVVDINVDIACNDCDSHQYRATDANADTSIGGVKGGQALFITSNDLTPFGGFDRWSFVDNSGLVTIEANNNLVLQGNFAPTGGDQSVRMSCYINFYWIASSELKKELPADAYLPNGKIDPNLWKLYRVNTGSYCTYNGNQINITGNAMDMPLQLGNGGNGKNANFGMGVWMTYANGGDSVIDINVDLTCIIPDTPTPTPTESCTWTCVPNAPTATPTVTPTATPTATPVAGNSAGSIEISKILVAGLSLLALVFVR</sequence>
<proteinExistence type="predicted"/>
<evidence type="ECO:0000313" key="2">
    <source>
        <dbReference type="EMBL" id="KAF2077103.1"/>
    </source>
</evidence>
<comment type="caution">
    <text evidence="2">The sequence shown here is derived from an EMBL/GenBank/DDBJ whole genome shotgun (WGS) entry which is preliminary data.</text>
</comment>
<gene>
    <name evidence="2" type="ORF">CYY_001612</name>
</gene>
<organism evidence="2 3">
    <name type="scientific">Polysphondylium violaceum</name>
    <dbReference type="NCBI Taxonomy" id="133409"/>
    <lineage>
        <taxon>Eukaryota</taxon>
        <taxon>Amoebozoa</taxon>
        <taxon>Evosea</taxon>
        <taxon>Eumycetozoa</taxon>
        <taxon>Dictyostelia</taxon>
        <taxon>Dictyosteliales</taxon>
        <taxon>Dictyosteliaceae</taxon>
        <taxon>Polysphondylium</taxon>
    </lineage>
</organism>
<accession>A0A8J4PY11</accession>
<feature type="chain" id="PRO_5035162482" evidence="1">
    <location>
        <begin position="19"/>
        <end position="450"/>
    </location>
</feature>
<keyword evidence="3" id="KW-1185">Reference proteome</keyword>
<evidence type="ECO:0000313" key="3">
    <source>
        <dbReference type="Proteomes" id="UP000695562"/>
    </source>
</evidence>
<reference evidence="2" key="1">
    <citation type="submission" date="2020-01" db="EMBL/GenBank/DDBJ databases">
        <title>Development of genomics and gene disruption for Polysphondylium violaceum indicates a role for the polyketide synthase stlB in stalk morphogenesis.</title>
        <authorList>
            <person name="Narita B."/>
            <person name="Kawabe Y."/>
            <person name="Kin K."/>
            <person name="Saito T."/>
            <person name="Gibbs R."/>
            <person name="Kuspa A."/>
            <person name="Muzny D."/>
            <person name="Queller D."/>
            <person name="Richards S."/>
            <person name="Strassman J."/>
            <person name="Sucgang R."/>
            <person name="Worley K."/>
            <person name="Schaap P."/>
        </authorList>
    </citation>
    <scope>NUCLEOTIDE SEQUENCE</scope>
    <source>
        <strain evidence="2">QSvi11</strain>
    </source>
</reference>
<name>A0A8J4PY11_9MYCE</name>
<dbReference type="Proteomes" id="UP000695562">
    <property type="component" value="Unassembled WGS sequence"/>
</dbReference>
<dbReference type="OrthoDB" id="20081at2759"/>
<dbReference type="EMBL" id="AJWJ01000039">
    <property type="protein sequence ID" value="KAF2077103.1"/>
    <property type="molecule type" value="Genomic_DNA"/>
</dbReference>